<dbReference type="EMBL" id="JACHEH010000002">
    <property type="protein sequence ID" value="MBB6167097.1"/>
    <property type="molecule type" value="Genomic_DNA"/>
</dbReference>
<gene>
    <name evidence="3" type="ORF">HNQ73_000715</name>
</gene>
<evidence type="ECO:0000256" key="1">
    <source>
        <dbReference type="SAM" id="MobiDB-lite"/>
    </source>
</evidence>
<name>A0A841K3M4_9HYPH</name>
<sequence>MMSPAMTLACGRGGAGGRRKRERRGTLVCSILHLRAETRQRIADYDPRLWTAIPVRDGHAFPVTALEDPALRSAAPDLAAVLGHAQQGGFRYVVLSEGGTVLPALPLYPA</sequence>
<feature type="domain" description="DUF5983" evidence="2">
    <location>
        <begin position="27"/>
        <end position="109"/>
    </location>
</feature>
<dbReference type="Pfam" id="PF19419">
    <property type="entry name" value="DUF5983"/>
    <property type="match status" value="1"/>
</dbReference>
<dbReference type="InterPro" id="IPR046025">
    <property type="entry name" value="DUF5983"/>
</dbReference>
<dbReference type="AlphaFoldDB" id="A0A841K3M4"/>
<dbReference type="Proteomes" id="UP000588017">
    <property type="component" value="Unassembled WGS sequence"/>
</dbReference>
<reference evidence="3 4" key="1">
    <citation type="submission" date="2020-08" db="EMBL/GenBank/DDBJ databases">
        <title>Genomic Encyclopedia of Type Strains, Phase IV (KMG-IV): sequencing the most valuable type-strain genomes for metagenomic binning, comparative biology and taxonomic classification.</title>
        <authorList>
            <person name="Goeker M."/>
        </authorList>
    </citation>
    <scope>NUCLEOTIDE SEQUENCE [LARGE SCALE GENOMIC DNA]</scope>
    <source>
        <strain evidence="3 4">DSM 101465</strain>
    </source>
</reference>
<accession>A0A841K3M4</accession>
<protein>
    <recommendedName>
        <fullName evidence="2">DUF5983 domain-containing protein</fullName>
    </recommendedName>
</protein>
<keyword evidence="4" id="KW-1185">Reference proteome</keyword>
<comment type="caution">
    <text evidence="3">The sequence shown here is derived from an EMBL/GenBank/DDBJ whole genome shotgun (WGS) entry which is preliminary data.</text>
</comment>
<proteinExistence type="predicted"/>
<organism evidence="3 4">
    <name type="scientific">Chelatococcus composti</name>
    <dbReference type="NCBI Taxonomy" id="1743235"/>
    <lineage>
        <taxon>Bacteria</taxon>
        <taxon>Pseudomonadati</taxon>
        <taxon>Pseudomonadota</taxon>
        <taxon>Alphaproteobacteria</taxon>
        <taxon>Hyphomicrobiales</taxon>
        <taxon>Chelatococcaceae</taxon>
        <taxon>Chelatococcus</taxon>
    </lineage>
</organism>
<dbReference type="RefSeq" id="WP_183332352.1">
    <property type="nucleotide sequence ID" value="NZ_BMHX01000002.1"/>
</dbReference>
<evidence type="ECO:0000313" key="3">
    <source>
        <dbReference type="EMBL" id="MBB6167097.1"/>
    </source>
</evidence>
<evidence type="ECO:0000259" key="2">
    <source>
        <dbReference type="Pfam" id="PF19419"/>
    </source>
</evidence>
<feature type="region of interest" description="Disordered" evidence="1">
    <location>
        <begin position="1"/>
        <end position="21"/>
    </location>
</feature>
<evidence type="ECO:0000313" key="4">
    <source>
        <dbReference type="Proteomes" id="UP000588017"/>
    </source>
</evidence>